<dbReference type="InterPro" id="IPR028325">
    <property type="entry name" value="VG_K_chnl"/>
</dbReference>
<evidence type="ECO:0000256" key="6">
    <source>
        <dbReference type="ARBA" id="ARBA00023136"/>
    </source>
</evidence>
<evidence type="ECO:0000256" key="8">
    <source>
        <dbReference type="SAM" id="Phobius"/>
    </source>
</evidence>
<feature type="transmembrane region" description="Helical" evidence="8">
    <location>
        <begin position="146"/>
        <end position="167"/>
    </location>
</feature>
<keyword evidence="3 8" id="KW-0812">Transmembrane</keyword>
<feature type="transmembrane region" description="Helical" evidence="8">
    <location>
        <begin position="20"/>
        <end position="40"/>
    </location>
</feature>
<evidence type="ECO:0000313" key="11">
    <source>
        <dbReference type="Proteomes" id="UP000217676"/>
    </source>
</evidence>
<keyword evidence="7" id="KW-0407">Ion channel</keyword>
<name>A0A160NXS8_STRLU</name>
<organism evidence="10 11">
    <name type="scientific">Streptomyces laurentii</name>
    <dbReference type="NCBI Taxonomy" id="39478"/>
    <lineage>
        <taxon>Bacteria</taxon>
        <taxon>Bacillati</taxon>
        <taxon>Actinomycetota</taxon>
        <taxon>Actinomycetes</taxon>
        <taxon>Kitasatosporales</taxon>
        <taxon>Streptomycetaceae</taxon>
        <taxon>Streptomyces</taxon>
    </lineage>
</organism>
<evidence type="ECO:0000256" key="4">
    <source>
        <dbReference type="ARBA" id="ARBA00022989"/>
    </source>
</evidence>
<dbReference type="KEGG" id="slau:SLA_2067"/>
<dbReference type="GO" id="GO:0008076">
    <property type="term" value="C:voltage-gated potassium channel complex"/>
    <property type="evidence" value="ECO:0007669"/>
    <property type="project" value="InterPro"/>
</dbReference>
<protein>
    <recommendedName>
        <fullName evidence="9">Potassium channel domain-containing protein</fullName>
    </recommendedName>
</protein>
<reference evidence="10 11" key="1">
    <citation type="journal article" date="2016" name="Genome Announc.">
        <title>Complete Genome Sequence of Thiostrepton-Producing Streptomyces laurentii ATCC 31255.</title>
        <authorList>
            <person name="Doi K."/>
            <person name="Fujino Y."/>
            <person name="Nagayoshi Y."/>
            <person name="Ohshima T."/>
            <person name="Ogata S."/>
        </authorList>
    </citation>
    <scope>NUCLEOTIDE SEQUENCE [LARGE SCALE GENOMIC DNA]</scope>
    <source>
        <strain evidence="10 11">ATCC 31255</strain>
    </source>
</reference>
<feature type="transmembrane region" description="Helical" evidence="8">
    <location>
        <begin position="82"/>
        <end position="104"/>
    </location>
</feature>
<keyword evidence="4 8" id="KW-1133">Transmembrane helix</keyword>
<dbReference type="PANTHER" id="PTHR11537">
    <property type="entry name" value="VOLTAGE-GATED POTASSIUM CHANNEL"/>
    <property type="match status" value="1"/>
</dbReference>
<dbReference type="GO" id="GO:0005249">
    <property type="term" value="F:voltage-gated potassium channel activity"/>
    <property type="evidence" value="ECO:0007669"/>
    <property type="project" value="InterPro"/>
</dbReference>
<evidence type="ECO:0000256" key="2">
    <source>
        <dbReference type="ARBA" id="ARBA00022448"/>
    </source>
</evidence>
<feature type="domain" description="Potassium channel" evidence="9">
    <location>
        <begin position="92"/>
        <end position="170"/>
    </location>
</feature>
<keyword evidence="11" id="KW-1185">Reference proteome</keyword>
<dbReference type="Pfam" id="PF07885">
    <property type="entry name" value="Ion_trans_2"/>
    <property type="match status" value="1"/>
</dbReference>
<evidence type="ECO:0000256" key="3">
    <source>
        <dbReference type="ARBA" id="ARBA00022692"/>
    </source>
</evidence>
<feature type="transmembrane region" description="Helical" evidence="8">
    <location>
        <begin position="116"/>
        <end position="134"/>
    </location>
</feature>
<dbReference type="Proteomes" id="UP000217676">
    <property type="component" value="Chromosome"/>
</dbReference>
<keyword evidence="5" id="KW-0406">Ion transport</keyword>
<dbReference type="AlphaFoldDB" id="A0A160NXS8"/>
<dbReference type="InterPro" id="IPR013099">
    <property type="entry name" value="K_chnl_dom"/>
</dbReference>
<dbReference type="Gene3D" id="1.10.287.70">
    <property type="match status" value="1"/>
</dbReference>
<feature type="transmembrane region" description="Helical" evidence="8">
    <location>
        <begin position="52"/>
        <end position="70"/>
    </location>
</feature>
<proteinExistence type="predicted"/>
<dbReference type="PANTHER" id="PTHR11537:SF254">
    <property type="entry name" value="POTASSIUM VOLTAGE-GATED CHANNEL PROTEIN SHAB"/>
    <property type="match status" value="1"/>
</dbReference>
<evidence type="ECO:0000256" key="5">
    <source>
        <dbReference type="ARBA" id="ARBA00023065"/>
    </source>
</evidence>
<evidence type="ECO:0000256" key="7">
    <source>
        <dbReference type="ARBA" id="ARBA00023303"/>
    </source>
</evidence>
<dbReference type="SUPFAM" id="SSF81324">
    <property type="entry name" value="Voltage-gated potassium channels"/>
    <property type="match status" value="1"/>
</dbReference>
<evidence type="ECO:0000259" key="9">
    <source>
        <dbReference type="Pfam" id="PF07885"/>
    </source>
</evidence>
<keyword evidence="6 8" id="KW-0472">Membrane</keyword>
<sequence>MGGRVLDDVPGSKPDSRVVLLSVLGTLARIIVVLAIYFLIPMDHAMSTATAIGLTLGVLGLGVVVAWQLREISHADYPVLRAVQALAFTLPLFILLFATAYFVMEHAQAASFNQPLSRLDAMYFAVTTFTTVGYGDIVPASSPARIVAVGQMVLDLVVLGFLIRMVAHAIKSALDRRPHETPPSGPRP</sequence>
<evidence type="ECO:0000256" key="1">
    <source>
        <dbReference type="ARBA" id="ARBA00004141"/>
    </source>
</evidence>
<gene>
    <name evidence="10" type="ORF">SLA_2067</name>
</gene>
<evidence type="ECO:0000313" key="10">
    <source>
        <dbReference type="EMBL" id="BAU83004.1"/>
    </source>
</evidence>
<dbReference type="GO" id="GO:0001508">
    <property type="term" value="P:action potential"/>
    <property type="evidence" value="ECO:0007669"/>
    <property type="project" value="TreeGrafter"/>
</dbReference>
<keyword evidence="2" id="KW-0813">Transport</keyword>
<accession>A0A160NXS8</accession>
<comment type="subcellular location">
    <subcellularLocation>
        <location evidence="1">Membrane</location>
        <topology evidence="1">Multi-pass membrane protein</topology>
    </subcellularLocation>
</comment>
<dbReference type="EMBL" id="AP017424">
    <property type="protein sequence ID" value="BAU83004.1"/>
    <property type="molecule type" value="Genomic_DNA"/>
</dbReference>